<evidence type="ECO:0000313" key="6">
    <source>
        <dbReference type="Proteomes" id="UP000077115"/>
    </source>
</evidence>
<dbReference type="GO" id="GO:0042073">
    <property type="term" value="P:intraciliary transport"/>
    <property type="evidence" value="ECO:0007669"/>
    <property type="project" value="TreeGrafter"/>
</dbReference>
<dbReference type="Proteomes" id="UP000077115">
    <property type="component" value="Unassembled WGS sequence"/>
</dbReference>
<dbReference type="FunFam" id="1.25.40.10:FF:000186">
    <property type="entry name" value="Tetratricopeptide repeat domain 30A"/>
    <property type="match status" value="1"/>
</dbReference>
<accession>A0A177WQT0</accession>
<dbReference type="AlphaFoldDB" id="A0A177WQT0"/>
<dbReference type="SUPFAM" id="SSF48452">
    <property type="entry name" value="TPR-like"/>
    <property type="match status" value="2"/>
</dbReference>
<evidence type="ECO:0000256" key="3">
    <source>
        <dbReference type="SAM" id="Coils"/>
    </source>
</evidence>
<protein>
    <recommendedName>
        <fullName evidence="7">Tetratricopeptide repeat protein 30</fullName>
    </recommendedName>
</protein>
<gene>
    <name evidence="5" type="ORF">BDEG_25904</name>
</gene>
<evidence type="ECO:0000256" key="1">
    <source>
        <dbReference type="ARBA" id="ARBA00022737"/>
    </source>
</evidence>
<reference evidence="5 6" key="2">
    <citation type="submission" date="2016-05" db="EMBL/GenBank/DDBJ databases">
        <title>Lineage-specific infection strategies underlie the spectrum of fungal disease in amphibians.</title>
        <authorList>
            <person name="Cuomo C.A."/>
            <person name="Farrer R.A."/>
            <person name="James T."/>
            <person name="Longcore J."/>
            <person name="Birren B."/>
        </authorList>
    </citation>
    <scope>NUCLEOTIDE SEQUENCE [LARGE SCALE GENOMIC DNA]</scope>
    <source>
        <strain evidence="5 6">JEL423</strain>
    </source>
</reference>
<dbReference type="VEuPathDB" id="FungiDB:BDEG_25904"/>
<evidence type="ECO:0000256" key="2">
    <source>
        <dbReference type="ARBA" id="ARBA00022803"/>
    </source>
</evidence>
<dbReference type="PANTHER" id="PTHR20931:SF0">
    <property type="entry name" value="TETRATRICOPEPTIDE REPEAT PROTEIN 30"/>
    <property type="match status" value="1"/>
</dbReference>
<dbReference type="STRING" id="403673.A0A177WQT0"/>
<organism evidence="5 6">
    <name type="scientific">Batrachochytrium dendrobatidis (strain JEL423)</name>
    <dbReference type="NCBI Taxonomy" id="403673"/>
    <lineage>
        <taxon>Eukaryota</taxon>
        <taxon>Fungi</taxon>
        <taxon>Fungi incertae sedis</taxon>
        <taxon>Chytridiomycota</taxon>
        <taxon>Chytridiomycota incertae sedis</taxon>
        <taxon>Chytridiomycetes</taxon>
        <taxon>Rhizophydiales</taxon>
        <taxon>Rhizophydiales incertae sedis</taxon>
        <taxon>Batrachochytrium</taxon>
    </lineage>
</organism>
<dbReference type="EMBL" id="DS022307">
    <property type="protein sequence ID" value="OAJ42453.1"/>
    <property type="molecule type" value="Genomic_DNA"/>
</dbReference>
<keyword evidence="4" id="KW-0812">Transmembrane</keyword>
<evidence type="ECO:0000256" key="4">
    <source>
        <dbReference type="SAM" id="Phobius"/>
    </source>
</evidence>
<dbReference type="InterPro" id="IPR039941">
    <property type="entry name" value="TT30"/>
</dbReference>
<dbReference type="GO" id="GO:0005879">
    <property type="term" value="C:axonemal microtubule"/>
    <property type="evidence" value="ECO:0007669"/>
    <property type="project" value="TreeGrafter"/>
</dbReference>
<sequence length="650" mass="74950">MASVTAARMSTAVPQTGMKQTPVSFSITPTSFQQIPEGKYTATVYSFIRDGRFHDVIKILSNEIQVSPKSRAALSLLAYCHYHVQDFHAASDWYESWLAYCLVFLFGIIYLTVCCSYEQLIRLFPDAVDYRLFYAQSLFKSANYPAAQKACQSIDAPQLAGKLLKLQAAIKYEMDDLSGCKAFVDQAPQDDPDTLVNQACLLFKKFYIILLYAHYMIKQYVHALKHIAEIIEKGIREHPDEGAREALTDMPPRQEHELDHVTLHNQALMNMDENPSIGFEKLGFLLQQVPCPPETFGNLLLLYIKYEYVDSAADLLADNSHLAASHLSPYLYDFLEATLLKHTAPEEAYKKFDDLANKHIDVLRKLTKKVQEARQNHDDEVVKQIVTDYDEAVDRYIPILMAQAKIYWEMDTYNMVEKIFRKSVEFCNEHDVWKLNVAHVLFMQESKYKEAISFYEPIVKKNYDNILDVTAIVLANLCVSYIMTSQNEEAEDLMRRIEKEEERVAYEDPNKRTYHLCIVNLVIGTLYCAKGNYEFGISRIMKSLEPFNKKLGTDTWFYAKRCFVSLFETLAKHMIILRDTVFQEILEFFDTCETHGRYIPVVIDPLSPDANQSPTGHRILDEDMPPFDSTHNTVSSEARLLKSLFLRLYD</sequence>
<dbReference type="GO" id="GO:0030992">
    <property type="term" value="C:intraciliary transport particle B"/>
    <property type="evidence" value="ECO:0007669"/>
    <property type="project" value="TreeGrafter"/>
</dbReference>
<reference evidence="5 6" key="1">
    <citation type="submission" date="2006-10" db="EMBL/GenBank/DDBJ databases">
        <title>The Genome Sequence of Batrachochytrium dendrobatidis JEL423.</title>
        <authorList>
            <consortium name="The Broad Institute Genome Sequencing Platform"/>
            <person name="Birren B."/>
            <person name="Lander E."/>
            <person name="Galagan J."/>
            <person name="Cuomo C."/>
            <person name="Devon K."/>
            <person name="Jaffe D."/>
            <person name="Butler J."/>
            <person name="Alvarez P."/>
            <person name="Gnerre S."/>
            <person name="Grabherr M."/>
            <person name="Kleber M."/>
            <person name="Mauceli E."/>
            <person name="Brockman W."/>
            <person name="Young S."/>
            <person name="LaButti K."/>
            <person name="Sykes S."/>
            <person name="DeCaprio D."/>
            <person name="Crawford M."/>
            <person name="Koehrsen M."/>
            <person name="Engels R."/>
            <person name="Montgomery P."/>
            <person name="Pearson M."/>
            <person name="Howarth C."/>
            <person name="Larson L."/>
            <person name="White J."/>
            <person name="O'Leary S."/>
            <person name="Kodira C."/>
            <person name="Zeng Q."/>
            <person name="Yandava C."/>
            <person name="Alvarado L."/>
            <person name="Longcore J."/>
            <person name="James T."/>
        </authorList>
    </citation>
    <scope>NUCLEOTIDE SEQUENCE [LARGE SCALE GENOMIC DNA]</scope>
    <source>
        <strain evidence="5 6">JEL423</strain>
    </source>
</reference>
<name>A0A177WQT0_BATDL</name>
<feature type="coiled-coil region" evidence="3">
    <location>
        <begin position="356"/>
        <end position="383"/>
    </location>
</feature>
<dbReference type="eggNOG" id="KOG4340">
    <property type="taxonomic scope" value="Eukaryota"/>
</dbReference>
<dbReference type="InterPro" id="IPR011990">
    <property type="entry name" value="TPR-like_helical_dom_sf"/>
</dbReference>
<dbReference type="Gene3D" id="1.25.40.10">
    <property type="entry name" value="Tetratricopeptide repeat domain"/>
    <property type="match status" value="2"/>
</dbReference>
<evidence type="ECO:0008006" key="7">
    <source>
        <dbReference type="Google" id="ProtNLM"/>
    </source>
</evidence>
<feature type="transmembrane region" description="Helical" evidence="4">
    <location>
        <begin position="97"/>
        <end position="113"/>
    </location>
</feature>
<keyword evidence="3" id="KW-0175">Coiled coil</keyword>
<keyword evidence="4" id="KW-0472">Membrane</keyword>
<dbReference type="PANTHER" id="PTHR20931">
    <property type="entry name" value="TETRATRICOPEPTIDE REPEAT PROTEIN 30"/>
    <property type="match status" value="1"/>
</dbReference>
<keyword evidence="1" id="KW-0677">Repeat</keyword>
<dbReference type="GO" id="GO:0120170">
    <property type="term" value="F:intraciliary transport particle B binding"/>
    <property type="evidence" value="ECO:0007669"/>
    <property type="project" value="TreeGrafter"/>
</dbReference>
<dbReference type="OrthoDB" id="10249577at2759"/>
<evidence type="ECO:0000313" key="5">
    <source>
        <dbReference type="EMBL" id="OAJ42453.1"/>
    </source>
</evidence>
<keyword evidence="4" id="KW-1133">Transmembrane helix</keyword>
<keyword evidence="2" id="KW-0802">TPR repeat</keyword>
<proteinExistence type="predicted"/>